<dbReference type="GO" id="GO:0005634">
    <property type="term" value="C:nucleus"/>
    <property type="evidence" value="ECO:0007669"/>
    <property type="project" value="UniProtKB-SubCell"/>
</dbReference>
<feature type="domain" description="C2H2-type" evidence="8">
    <location>
        <begin position="1349"/>
        <end position="1376"/>
    </location>
</feature>
<reference evidence="9" key="4">
    <citation type="submission" date="2025-08" db="UniProtKB">
        <authorList>
            <consortium name="Ensembl"/>
        </authorList>
    </citation>
    <scope>IDENTIFICATION</scope>
</reference>
<evidence type="ECO:0000256" key="6">
    <source>
        <dbReference type="PROSITE-ProRule" id="PRU00042"/>
    </source>
</evidence>
<evidence type="ECO:0000256" key="4">
    <source>
        <dbReference type="ARBA" id="ARBA00022833"/>
    </source>
</evidence>
<dbReference type="OMA" id="SSKQANC"/>
<dbReference type="Pfam" id="PF00096">
    <property type="entry name" value="zf-C2H2"/>
    <property type="match status" value="2"/>
</dbReference>
<dbReference type="GO" id="GO:0000981">
    <property type="term" value="F:DNA-binding transcription factor activity, RNA polymerase II-specific"/>
    <property type="evidence" value="ECO:0007669"/>
    <property type="project" value="TreeGrafter"/>
</dbReference>
<dbReference type="PROSITE" id="PS00028">
    <property type="entry name" value="ZINC_FINGER_C2H2_1"/>
    <property type="match status" value="4"/>
</dbReference>
<evidence type="ECO:0000256" key="2">
    <source>
        <dbReference type="ARBA" id="ARBA00022723"/>
    </source>
</evidence>
<dbReference type="InterPro" id="IPR055125">
    <property type="entry name" value="Wiz_C_Znf"/>
</dbReference>
<evidence type="ECO:0000256" key="7">
    <source>
        <dbReference type="SAM" id="MobiDB-lite"/>
    </source>
</evidence>
<feature type="compositionally biased region" description="Basic residues" evidence="7">
    <location>
        <begin position="1304"/>
        <end position="1315"/>
    </location>
</feature>
<feature type="compositionally biased region" description="Low complexity" evidence="7">
    <location>
        <begin position="1321"/>
        <end position="1330"/>
    </location>
</feature>
<dbReference type="Ensembl" id="ENSCMIT00000016791.1">
    <property type="protein sequence ID" value="ENSCMIP00000016460.1"/>
    <property type="gene ID" value="ENSCMIG00000007933.1"/>
</dbReference>
<proteinExistence type="predicted"/>
<dbReference type="InterPro" id="IPR013087">
    <property type="entry name" value="Znf_C2H2_type"/>
</dbReference>
<reference evidence="10" key="1">
    <citation type="journal article" date="2006" name="Science">
        <title>Ancient noncoding elements conserved in the human genome.</title>
        <authorList>
            <person name="Venkatesh B."/>
            <person name="Kirkness E.F."/>
            <person name="Loh Y.H."/>
            <person name="Halpern A.L."/>
            <person name="Lee A.P."/>
            <person name="Johnson J."/>
            <person name="Dandona N."/>
            <person name="Viswanathan L.D."/>
            <person name="Tay A."/>
            <person name="Venter J.C."/>
            <person name="Strausberg R.L."/>
            <person name="Brenner S."/>
        </authorList>
    </citation>
    <scope>NUCLEOTIDE SEQUENCE [LARGE SCALE GENOMIC DNA]</scope>
</reference>
<reference evidence="9" key="5">
    <citation type="submission" date="2025-09" db="UniProtKB">
        <authorList>
            <consortium name="Ensembl"/>
        </authorList>
    </citation>
    <scope>IDENTIFICATION</scope>
</reference>
<keyword evidence="10" id="KW-1185">Reference proteome</keyword>
<protein>
    <submittedName>
        <fullName evidence="9">Zinc finger protein 644</fullName>
    </submittedName>
</protein>
<evidence type="ECO:0000313" key="9">
    <source>
        <dbReference type="Ensembl" id="ENSCMIP00000016460.1"/>
    </source>
</evidence>
<evidence type="ECO:0000259" key="8">
    <source>
        <dbReference type="PROSITE" id="PS50157"/>
    </source>
</evidence>
<evidence type="ECO:0000313" key="10">
    <source>
        <dbReference type="Proteomes" id="UP000314986"/>
    </source>
</evidence>
<dbReference type="GeneTree" id="ENSGT00940000158258"/>
<keyword evidence="2" id="KW-0479">Metal-binding</keyword>
<accession>A0A4W3HMB6</accession>
<evidence type="ECO:0000256" key="5">
    <source>
        <dbReference type="ARBA" id="ARBA00023242"/>
    </source>
</evidence>
<dbReference type="InterPro" id="IPR051643">
    <property type="entry name" value="Transcr_Reg_ZincFinger"/>
</dbReference>
<feature type="region of interest" description="Disordered" evidence="7">
    <location>
        <begin position="975"/>
        <end position="996"/>
    </location>
</feature>
<dbReference type="InParanoid" id="A0A4W3HMB6"/>
<feature type="domain" description="C2H2-type" evidence="8">
    <location>
        <begin position="486"/>
        <end position="508"/>
    </location>
</feature>
<dbReference type="PANTHER" id="PTHR24396:SF25">
    <property type="entry name" value="ZINC FINGER PROTEIN 644"/>
    <property type="match status" value="1"/>
</dbReference>
<dbReference type="Proteomes" id="UP000314986">
    <property type="component" value="Unassembled WGS sequence"/>
</dbReference>
<keyword evidence="4" id="KW-0862">Zinc</keyword>
<dbReference type="Pfam" id="PF23015">
    <property type="entry name" value="zf-WIZ"/>
    <property type="match status" value="1"/>
</dbReference>
<reference evidence="10" key="3">
    <citation type="journal article" date="2014" name="Nature">
        <title>Elephant shark genome provides unique insights into gnathostome evolution.</title>
        <authorList>
            <consortium name="International Elephant Shark Genome Sequencing Consortium"/>
            <person name="Venkatesh B."/>
            <person name="Lee A.P."/>
            <person name="Ravi V."/>
            <person name="Maurya A.K."/>
            <person name="Lian M.M."/>
            <person name="Swann J.B."/>
            <person name="Ohta Y."/>
            <person name="Flajnik M.F."/>
            <person name="Sutoh Y."/>
            <person name="Kasahara M."/>
            <person name="Hoon S."/>
            <person name="Gangu V."/>
            <person name="Roy S.W."/>
            <person name="Irimia M."/>
            <person name="Korzh V."/>
            <person name="Kondrychyn I."/>
            <person name="Lim Z.W."/>
            <person name="Tay B.H."/>
            <person name="Tohari S."/>
            <person name="Kong K.W."/>
            <person name="Ho S."/>
            <person name="Lorente-Galdos B."/>
            <person name="Quilez J."/>
            <person name="Marques-Bonet T."/>
            <person name="Raney B.J."/>
            <person name="Ingham P.W."/>
            <person name="Tay A."/>
            <person name="Hillier L.W."/>
            <person name="Minx P."/>
            <person name="Boehm T."/>
            <person name="Wilson R.K."/>
            <person name="Brenner S."/>
            <person name="Warren W.C."/>
        </authorList>
    </citation>
    <scope>NUCLEOTIDE SEQUENCE [LARGE SCALE GENOMIC DNA]</scope>
</reference>
<evidence type="ECO:0000256" key="3">
    <source>
        <dbReference type="ARBA" id="ARBA00022771"/>
    </source>
</evidence>
<dbReference type="Gene3D" id="3.30.160.60">
    <property type="entry name" value="Classic Zinc Finger"/>
    <property type="match status" value="2"/>
</dbReference>
<keyword evidence="5" id="KW-0539">Nucleus</keyword>
<dbReference type="PROSITE" id="PS50157">
    <property type="entry name" value="ZINC_FINGER_C2H2_2"/>
    <property type="match status" value="3"/>
</dbReference>
<name>A0A4W3HMB6_CALMI</name>
<reference evidence="10" key="2">
    <citation type="journal article" date="2007" name="PLoS Biol.">
        <title>Survey sequencing and comparative analysis of the elephant shark (Callorhinchus milii) genome.</title>
        <authorList>
            <person name="Venkatesh B."/>
            <person name="Kirkness E.F."/>
            <person name="Loh Y.H."/>
            <person name="Halpern A.L."/>
            <person name="Lee A.P."/>
            <person name="Johnson J."/>
            <person name="Dandona N."/>
            <person name="Viswanathan L.D."/>
            <person name="Tay A."/>
            <person name="Venter J.C."/>
            <person name="Strausberg R.L."/>
            <person name="Brenner S."/>
        </authorList>
    </citation>
    <scope>NUCLEOTIDE SEQUENCE [LARGE SCALE GENOMIC DNA]</scope>
</reference>
<dbReference type="STRING" id="7868.ENSCMIP00000016460"/>
<dbReference type="InterPro" id="IPR036236">
    <property type="entry name" value="Znf_C2H2_sf"/>
</dbReference>
<gene>
    <name evidence="9" type="primary">znf644b</name>
</gene>
<feature type="compositionally biased region" description="Acidic residues" evidence="7">
    <location>
        <begin position="977"/>
        <end position="996"/>
    </location>
</feature>
<dbReference type="FunCoup" id="A0A4W3HMB6">
    <property type="interactions" value="935"/>
</dbReference>
<feature type="domain" description="C2H2-type" evidence="8">
    <location>
        <begin position="521"/>
        <end position="548"/>
    </location>
</feature>
<dbReference type="PANTHER" id="PTHR24396">
    <property type="entry name" value="ZINC FINGER PROTEIN"/>
    <property type="match status" value="1"/>
</dbReference>
<feature type="region of interest" description="Disordered" evidence="7">
    <location>
        <begin position="1"/>
        <end position="32"/>
    </location>
</feature>
<dbReference type="GO" id="GO:0008270">
    <property type="term" value="F:zinc ion binding"/>
    <property type="evidence" value="ECO:0007669"/>
    <property type="project" value="UniProtKB-KW"/>
</dbReference>
<comment type="subcellular location">
    <subcellularLocation>
        <location evidence="1">Nucleus</location>
    </subcellularLocation>
</comment>
<dbReference type="SUPFAM" id="SSF57667">
    <property type="entry name" value="beta-beta-alpha zinc fingers"/>
    <property type="match status" value="2"/>
</dbReference>
<evidence type="ECO:0000256" key="1">
    <source>
        <dbReference type="ARBA" id="ARBA00004123"/>
    </source>
</evidence>
<sequence>MAVALRPSSPPPPRPSLHNSKQNGGGGMDGGRLQTINELSAVVSAHLKSVVVPRIDKSEDSGLKMNNTDSMKTLINSHGAKGKDGDEKDITLATVITSIPQTSTENSMSVPKSNTLSLSKHLSRDSSVKALSGAQQTLFIHTGAPNVSNAKLILPTGTTVSSPVPQFTSTKSSILKQADIPLSISQSLCQSVAVSSSSSHFVQSVQVPALSGSSNKVQTIAPSPVLLLVPNLVPFQGQVNTKSKMLSPLPIVESKSVLRSNTASTSKLYCTESEKMKDNGDQVNEKAVTNVCQTENLNDIGLNWDPQKEFMQFLLTKEKGDDQVIQIDDDSEVQANFAFGRKRKRKMDIVRLVDFSELEIAKKHQAPKKTPVATDGLEPSEVKMSVIKPKYLPAKKNFDRSAGDTGSNLPKETVEAIKHLIFSDYKLPVKNLEAARSSAPATTYIEEGSPFGSTVFPPGSAMQIDDVQTGSESPSDDDIETEPSFYPCTKCNVNFREKKHLQRHMMYHLEGHSKTNLPRPYICKECGIAFRDRAPLQKHRSLHQEKRERLMEEIRELRTFQDEGRDAKLQCPQCVFGTNCPKTFVQHAKTHEKDKRYYCCDKCNFMAASVDELEGHQIYIHDAVINKSNQKPLKGVSLENLLSHCKSGGVYVCRKCPFTTPARSIFKKHVKYLHQRLYHIQHKHDRGTKMPGLNSKPFNVVSSNKATFQHSDYPHKFTATSFMRHNIKMASEESGALGNSSELYRKVCDVSTTEKTFYTATKKVHYSSGSTVDYDSSPKMLMGLNTGSEKANFLQQGHGEFAIKRNETALLSKNDPLHRQIHVKSEEHLGIEKDLCPKSNTLIQNRHKDAEYTLNFRQCLAEEVSGEMEYADPRAVSVRKSVKDVMLSVSVASDLLDQYPSVFHKAPVVVLNKLDPCVKKFQYDEEENPLEDDSVESINCIGGTGTIAANDFDLGDEQDHYFTEHFTSTEVQIGDENGIDDYDFDTYDESDEDDDDDYDNFDNNVHDYGNSDYSNQRLYSRLEYQDAAHSNFGHQSFQINSDGKCIEVMDPVVYQQDAPLNITYNWTDFHTEKRPCPYCPAVFDTGVGLSNHVRGHLYRVGLTYDARHLVPPEQIASNDKRRRIKKNNAPVRRIKKEVKSGSSTENTCPLCGGWFDTKVGLSNHVRGHLKRLGKTELEAHKSPLSILTELMQNEAEAENIAKLLNSKQFRYKPFVSQKFATSEGLFLAPNGITIKLQQNEMKAKPFPLRESGLHSFSTDLESKRPDGERHVQTSSLMQLLKTKFGDDASSLIKTQPRRSYAQTAKKRLPNQKRPLHSQPNSSFLQPSTSSQSMTNMDIVYQAGHPVKLRTCVHCHATFTSAVSLANHLRVYARKKQAGDLTGTPFDCKQKRSRSRSGIKKKSSLFVPSLDDGYVLKCRFCDLVFRGPLSVQEDWIKHLQRHVVNANLPRTGAGMVEVLPPSKESFPVTESSFSLLMAQAAS</sequence>
<dbReference type="SMART" id="SM00355">
    <property type="entry name" value="ZnF_C2H2"/>
    <property type="match status" value="9"/>
</dbReference>
<organism evidence="9 10">
    <name type="scientific">Callorhinchus milii</name>
    <name type="common">Ghost shark</name>
    <dbReference type="NCBI Taxonomy" id="7868"/>
    <lineage>
        <taxon>Eukaryota</taxon>
        <taxon>Metazoa</taxon>
        <taxon>Chordata</taxon>
        <taxon>Craniata</taxon>
        <taxon>Vertebrata</taxon>
        <taxon>Chondrichthyes</taxon>
        <taxon>Holocephali</taxon>
        <taxon>Chimaeriformes</taxon>
        <taxon>Callorhinchidae</taxon>
        <taxon>Callorhinchus</taxon>
    </lineage>
</organism>
<dbReference type="GO" id="GO:0000978">
    <property type="term" value="F:RNA polymerase II cis-regulatory region sequence-specific DNA binding"/>
    <property type="evidence" value="ECO:0007669"/>
    <property type="project" value="TreeGrafter"/>
</dbReference>
<feature type="region of interest" description="Disordered" evidence="7">
    <location>
        <begin position="1291"/>
        <end position="1330"/>
    </location>
</feature>
<keyword evidence="3 6" id="KW-0863">Zinc-finger</keyword>